<keyword evidence="2" id="KW-1185">Reference proteome</keyword>
<dbReference type="Proteomes" id="UP001162030">
    <property type="component" value="Chromosome"/>
</dbReference>
<sequence length="56" mass="6179">MPVPYADNHVSQRVCHTHFYSPLKTVGFFTSSRRANQPLPAGLGYAGHIPTHDGFP</sequence>
<evidence type="ECO:0000313" key="2">
    <source>
        <dbReference type="Proteomes" id="UP001162030"/>
    </source>
</evidence>
<organism evidence="1 2">
    <name type="scientific">Methylocaldum szegediense</name>
    <dbReference type="NCBI Taxonomy" id="73780"/>
    <lineage>
        <taxon>Bacteria</taxon>
        <taxon>Pseudomonadati</taxon>
        <taxon>Pseudomonadota</taxon>
        <taxon>Gammaproteobacteria</taxon>
        <taxon>Methylococcales</taxon>
        <taxon>Methylococcaceae</taxon>
        <taxon>Methylocaldum</taxon>
    </lineage>
</organism>
<accession>A0ABN8X8U8</accession>
<gene>
    <name evidence="1" type="ORF">MSZNOR_3580</name>
</gene>
<protein>
    <submittedName>
        <fullName evidence="1">Uncharacterized protein</fullName>
    </submittedName>
</protein>
<name>A0ABN8X8U8_9GAMM</name>
<dbReference type="EMBL" id="OX458333">
    <property type="protein sequence ID" value="CAI8908067.1"/>
    <property type="molecule type" value="Genomic_DNA"/>
</dbReference>
<reference evidence="1 2" key="1">
    <citation type="submission" date="2023-03" db="EMBL/GenBank/DDBJ databases">
        <authorList>
            <person name="Pearce D."/>
        </authorList>
    </citation>
    <scope>NUCLEOTIDE SEQUENCE [LARGE SCALE GENOMIC DNA]</scope>
    <source>
        <strain evidence="1">Msz</strain>
    </source>
</reference>
<proteinExistence type="predicted"/>
<evidence type="ECO:0000313" key="1">
    <source>
        <dbReference type="EMBL" id="CAI8908067.1"/>
    </source>
</evidence>